<accession>F0ZNK9</accession>
<dbReference type="AlphaFoldDB" id="F0ZNK9"/>
<proteinExistence type="predicted"/>
<evidence type="ECO:0000256" key="1">
    <source>
        <dbReference type="SAM" id="Phobius"/>
    </source>
</evidence>
<dbReference type="EMBL" id="GL871096">
    <property type="protein sequence ID" value="EGC34460.1"/>
    <property type="molecule type" value="Genomic_DNA"/>
</dbReference>
<sequence>MAIFNLVDQTSSYGAYHSNTVNKFIHIVFVPLILLTAFIFINNLPHSPFLEDLLAPLNNVSKGLIPFALSTPLAIALALYYCFLNVKVGLVSMVWILAANYVAFSSINKYGLETATYYGIIIHILSWVSQFVGHGVFEGRRPALLDNLFQVFIAPFFVTLEVIFMFGFFNRTRIEVEHKIKQNIALANAKQGKKIP</sequence>
<gene>
    <name evidence="2" type="ORF">DICPUDRAFT_55807</name>
</gene>
<dbReference type="Proteomes" id="UP000001064">
    <property type="component" value="Unassembled WGS sequence"/>
</dbReference>
<keyword evidence="1" id="KW-0812">Transmembrane</keyword>
<dbReference type="OrthoDB" id="2124888at2759"/>
<dbReference type="VEuPathDB" id="AmoebaDB:DICPUDRAFT_55807"/>
<organism evidence="2 3">
    <name type="scientific">Dictyostelium purpureum</name>
    <name type="common">Slime mold</name>
    <dbReference type="NCBI Taxonomy" id="5786"/>
    <lineage>
        <taxon>Eukaryota</taxon>
        <taxon>Amoebozoa</taxon>
        <taxon>Evosea</taxon>
        <taxon>Eumycetozoa</taxon>
        <taxon>Dictyostelia</taxon>
        <taxon>Dictyosteliales</taxon>
        <taxon>Dictyosteliaceae</taxon>
        <taxon>Dictyostelium</taxon>
    </lineage>
</organism>
<dbReference type="RefSeq" id="XP_003288995.1">
    <property type="nucleotide sequence ID" value="XM_003288947.1"/>
</dbReference>
<reference evidence="3" key="1">
    <citation type="journal article" date="2011" name="Genome Biol.">
        <title>Comparative genomics of the social amoebae Dictyostelium discoideum and Dictyostelium purpureum.</title>
        <authorList>
            <consortium name="US DOE Joint Genome Institute (JGI-PGF)"/>
            <person name="Sucgang R."/>
            <person name="Kuo A."/>
            <person name="Tian X."/>
            <person name="Salerno W."/>
            <person name="Parikh A."/>
            <person name="Feasley C.L."/>
            <person name="Dalin E."/>
            <person name="Tu H."/>
            <person name="Huang E."/>
            <person name="Barry K."/>
            <person name="Lindquist E."/>
            <person name="Shapiro H."/>
            <person name="Bruce D."/>
            <person name="Schmutz J."/>
            <person name="Salamov A."/>
            <person name="Fey P."/>
            <person name="Gaudet P."/>
            <person name="Anjard C."/>
            <person name="Babu M.M."/>
            <person name="Basu S."/>
            <person name="Bushmanova Y."/>
            <person name="van der Wel H."/>
            <person name="Katoh-Kurasawa M."/>
            <person name="Dinh C."/>
            <person name="Coutinho P.M."/>
            <person name="Saito T."/>
            <person name="Elias M."/>
            <person name="Schaap P."/>
            <person name="Kay R.R."/>
            <person name="Henrissat B."/>
            <person name="Eichinger L."/>
            <person name="Rivero F."/>
            <person name="Putnam N.H."/>
            <person name="West C.M."/>
            <person name="Loomis W.F."/>
            <person name="Chisholm R.L."/>
            <person name="Shaulsky G."/>
            <person name="Strassmann J.E."/>
            <person name="Queller D.C."/>
            <person name="Kuspa A."/>
            <person name="Grigoriev I.V."/>
        </authorList>
    </citation>
    <scope>NUCLEOTIDE SEQUENCE [LARGE SCALE GENOMIC DNA]</scope>
    <source>
        <strain evidence="3">QSDP1</strain>
    </source>
</reference>
<dbReference type="GO" id="GO:0046521">
    <property type="term" value="P:sphingoid catabolic process"/>
    <property type="evidence" value="ECO:0000318"/>
    <property type="project" value="GO_Central"/>
</dbReference>
<dbReference type="OMA" id="IQFIGHY"/>
<feature type="transmembrane region" description="Helical" evidence="1">
    <location>
        <begin position="24"/>
        <end position="42"/>
    </location>
</feature>
<keyword evidence="3" id="KW-1185">Reference proteome</keyword>
<dbReference type="GO" id="GO:0005783">
    <property type="term" value="C:endoplasmic reticulum"/>
    <property type="evidence" value="ECO:0000318"/>
    <property type="project" value="GO_Central"/>
</dbReference>
<dbReference type="PANTHER" id="PTHR28026">
    <property type="entry name" value="DUF962 DOMAIN PROTEIN (AFU_ORTHOLOGUE AFUA_8G05310)"/>
    <property type="match status" value="1"/>
</dbReference>
<dbReference type="FunCoup" id="F0ZNK9">
    <property type="interactions" value="81"/>
</dbReference>
<keyword evidence="1" id="KW-1133">Transmembrane helix</keyword>
<feature type="transmembrane region" description="Helical" evidence="1">
    <location>
        <begin position="116"/>
        <end position="137"/>
    </location>
</feature>
<feature type="transmembrane region" description="Helical" evidence="1">
    <location>
        <begin position="87"/>
        <end position="104"/>
    </location>
</feature>
<feature type="transmembrane region" description="Helical" evidence="1">
    <location>
        <begin position="149"/>
        <end position="169"/>
    </location>
</feature>
<dbReference type="KEGG" id="dpp:DICPUDRAFT_55807"/>
<evidence type="ECO:0000313" key="3">
    <source>
        <dbReference type="Proteomes" id="UP000001064"/>
    </source>
</evidence>
<keyword evidence="1" id="KW-0472">Membrane</keyword>
<dbReference type="GO" id="GO:0016020">
    <property type="term" value="C:membrane"/>
    <property type="evidence" value="ECO:0007669"/>
    <property type="project" value="GOC"/>
</dbReference>
<name>F0ZNK9_DICPU</name>
<dbReference type="eggNOG" id="KOG3292">
    <property type="taxonomic scope" value="Eukaryota"/>
</dbReference>
<dbReference type="InParanoid" id="F0ZNK9"/>
<protein>
    <recommendedName>
        <fullName evidence="4">DUF962 domain-containing protein</fullName>
    </recommendedName>
</protein>
<dbReference type="Pfam" id="PF06127">
    <property type="entry name" value="Mpo1-like"/>
    <property type="match status" value="1"/>
</dbReference>
<evidence type="ECO:0008006" key="4">
    <source>
        <dbReference type="Google" id="ProtNLM"/>
    </source>
</evidence>
<dbReference type="GeneID" id="10499767"/>
<dbReference type="PANTHER" id="PTHR28026:SF9">
    <property type="entry name" value="2-HYDROXY-PALMITIC ACID DIOXYGENASE MPO1"/>
    <property type="match status" value="1"/>
</dbReference>
<dbReference type="InterPro" id="IPR009305">
    <property type="entry name" value="Mpo1-like"/>
</dbReference>
<evidence type="ECO:0000313" key="2">
    <source>
        <dbReference type="EMBL" id="EGC34460.1"/>
    </source>
</evidence>